<feature type="region of interest" description="Disordered" evidence="1">
    <location>
        <begin position="248"/>
        <end position="277"/>
    </location>
</feature>
<evidence type="ECO:0000313" key="3">
    <source>
        <dbReference type="Proteomes" id="UP001337655"/>
    </source>
</evidence>
<reference evidence="2 3" key="1">
    <citation type="submission" date="2023-08" db="EMBL/GenBank/DDBJ databases">
        <title>Black Yeasts Isolated from many extreme environments.</title>
        <authorList>
            <person name="Coleine C."/>
            <person name="Stajich J.E."/>
            <person name="Selbmann L."/>
        </authorList>
    </citation>
    <scope>NUCLEOTIDE SEQUENCE [LARGE SCALE GENOMIC DNA]</scope>
    <source>
        <strain evidence="2 3">CCFEE 5935</strain>
    </source>
</reference>
<evidence type="ECO:0000313" key="2">
    <source>
        <dbReference type="EMBL" id="KAK5165837.1"/>
    </source>
</evidence>
<dbReference type="Proteomes" id="UP001337655">
    <property type="component" value="Unassembled WGS sequence"/>
</dbReference>
<proteinExistence type="predicted"/>
<dbReference type="GeneID" id="89930092"/>
<dbReference type="RefSeq" id="XP_064655849.1">
    <property type="nucleotide sequence ID" value="XM_064805990.1"/>
</dbReference>
<gene>
    <name evidence="2" type="ORF">LTR77_008760</name>
</gene>
<organism evidence="2 3">
    <name type="scientific">Saxophila tyrrhenica</name>
    <dbReference type="NCBI Taxonomy" id="1690608"/>
    <lineage>
        <taxon>Eukaryota</taxon>
        <taxon>Fungi</taxon>
        <taxon>Dikarya</taxon>
        <taxon>Ascomycota</taxon>
        <taxon>Pezizomycotina</taxon>
        <taxon>Dothideomycetes</taxon>
        <taxon>Dothideomycetidae</taxon>
        <taxon>Mycosphaerellales</taxon>
        <taxon>Extremaceae</taxon>
        <taxon>Saxophila</taxon>
    </lineage>
</organism>
<sequence>MNEVHFTFASLTNLVIHIGGWLISRTRHFAGWHLIVKAIEDRAQSQLSMIGELGRDVGLKPGFRAARSTGMPSGAMRAGFGDSISVHPTATGTPNVLFDHRPSGQLDKMRLRYGEAQVAQASNTCYKMCQEESDRVYGVTKNYGDAAVTFQATAAKQNSLFVTLSQPCGAKTRPSADFTSSRPPGLPPTNLSLLQDALTMAEKAPAARAQTIKQAKAAFKKRGRPSLSEREKKQLERSIELDRRAWRVRESEKRRSEAVKKKAEKDKKDKEASLKAQLGSQRRFDRFGYKSSQMHLGAFLHGNRTASTTTKSHMNLTTEVTADDSFGDSGLDDETLLDALESAKAAQTSEQPSRASPAPEDLDHIRLTTLAVKVPQTTQVQAAPDDLAYFFDELGSSTQIARELTADEPGEKTTTKSLSFSSDDFGLTMDDIEEMESAEKHTKAEQDRKLMPPPSFIPTKATKSSVPAPMSHDFSQEDLECLADYDIQLTQAEPG</sequence>
<feature type="region of interest" description="Disordered" evidence="1">
    <location>
        <begin position="406"/>
        <end position="425"/>
    </location>
</feature>
<protein>
    <submittedName>
        <fullName evidence="2">Uncharacterized protein</fullName>
    </submittedName>
</protein>
<dbReference type="EMBL" id="JAVRRT010000015">
    <property type="protein sequence ID" value="KAK5165837.1"/>
    <property type="molecule type" value="Genomic_DNA"/>
</dbReference>
<dbReference type="AlphaFoldDB" id="A0AAV9P0Z2"/>
<comment type="caution">
    <text evidence="2">The sequence shown here is derived from an EMBL/GenBank/DDBJ whole genome shotgun (WGS) entry which is preliminary data.</text>
</comment>
<keyword evidence="3" id="KW-1185">Reference proteome</keyword>
<feature type="compositionally biased region" description="Basic and acidic residues" evidence="1">
    <location>
        <begin position="248"/>
        <end position="273"/>
    </location>
</feature>
<accession>A0AAV9P0Z2</accession>
<name>A0AAV9P0Z2_9PEZI</name>
<feature type="region of interest" description="Disordered" evidence="1">
    <location>
        <begin position="436"/>
        <end position="472"/>
    </location>
</feature>
<evidence type="ECO:0000256" key="1">
    <source>
        <dbReference type="SAM" id="MobiDB-lite"/>
    </source>
</evidence>
<feature type="compositionally biased region" description="Basic and acidic residues" evidence="1">
    <location>
        <begin position="437"/>
        <end position="450"/>
    </location>
</feature>